<dbReference type="SMART" id="SM00257">
    <property type="entry name" value="LysM"/>
    <property type="match status" value="1"/>
</dbReference>
<dbReference type="InterPro" id="IPR045030">
    <property type="entry name" value="LYSM1-4"/>
</dbReference>
<feature type="region of interest" description="Disordered" evidence="1">
    <location>
        <begin position="198"/>
        <end position="239"/>
    </location>
</feature>
<dbReference type="Gene3D" id="3.10.350.10">
    <property type="entry name" value="LysM domain"/>
    <property type="match status" value="1"/>
</dbReference>
<evidence type="ECO:0000313" key="3">
    <source>
        <dbReference type="EMBL" id="GAV07830.1"/>
    </source>
</evidence>
<protein>
    <recommendedName>
        <fullName evidence="2">LysM domain-containing protein</fullName>
    </recommendedName>
</protein>
<keyword evidence="4" id="KW-1185">Reference proteome</keyword>
<dbReference type="PANTHER" id="PTHR20932">
    <property type="entry name" value="LYSM AND PUTATIVE PEPTIDOGLYCAN-BINDING DOMAIN-CONTAINING PROTEIN"/>
    <property type="match status" value="1"/>
</dbReference>
<dbReference type="EMBL" id="BDGG01000016">
    <property type="protein sequence ID" value="GAV07830.1"/>
    <property type="molecule type" value="Genomic_DNA"/>
</dbReference>
<feature type="compositionally biased region" description="Low complexity" evidence="1">
    <location>
        <begin position="153"/>
        <end position="171"/>
    </location>
</feature>
<dbReference type="InterPro" id="IPR036779">
    <property type="entry name" value="LysM_dom_sf"/>
</dbReference>
<dbReference type="PANTHER" id="PTHR20932:SF8">
    <property type="entry name" value="LD22649P"/>
    <property type="match status" value="1"/>
</dbReference>
<feature type="region of interest" description="Disordered" evidence="1">
    <location>
        <begin position="148"/>
        <end position="173"/>
    </location>
</feature>
<comment type="caution">
    <text evidence="3">The sequence shown here is derived from an EMBL/GenBank/DDBJ whole genome shotgun (WGS) entry which is preliminary data.</text>
</comment>
<proteinExistence type="predicted"/>
<dbReference type="STRING" id="947166.A0A1D1W2S4"/>
<gene>
    <name evidence="3" type="primary">RvY_17619-1</name>
    <name evidence="3" type="synonym">RvY_17619.1</name>
    <name evidence="3" type="ORF">RvY_17619</name>
</gene>
<reference evidence="3 4" key="1">
    <citation type="journal article" date="2016" name="Nat. Commun.">
        <title>Extremotolerant tardigrade genome and improved radiotolerance of human cultured cells by tardigrade-unique protein.</title>
        <authorList>
            <person name="Hashimoto T."/>
            <person name="Horikawa D.D."/>
            <person name="Saito Y."/>
            <person name="Kuwahara H."/>
            <person name="Kozuka-Hata H."/>
            <person name="Shin-I T."/>
            <person name="Minakuchi Y."/>
            <person name="Ohishi K."/>
            <person name="Motoyama A."/>
            <person name="Aizu T."/>
            <person name="Enomoto A."/>
            <person name="Kondo K."/>
            <person name="Tanaka S."/>
            <person name="Hara Y."/>
            <person name="Koshikawa S."/>
            <person name="Sagara H."/>
            <person name="Miura T."/>
            <person name="Yokobori S."/>
            <person name="Miyagawa K."/>
            <person name="Suzuki Y."/>
            <person name="Kubo T."/>
            <person name="Oyama M."/>
            <person name="Kohara Y."/>
            <person name="Fujiyama A."/>
            <person name="Arakawa K."/>
            <person name="Katayama T."/>
            <person name="Toyoda A."/>
            <person name="Kunieda T."/>
        </authorList>
    </citation>
    <scope>NUCLEOTIDE SEQUENCE [LARGE SCALE GENOMIC DNA]</scope>
    <source>
        <strain evidence="3 4">YOKOZUNA-1</strain>
    </source>
</reference>
<sequence length="263" mass="28677">MEVERAQSPHRKFSPVSFLASVGNIARRQGKSYGTTTRNFDGNEMYITHTICSSDTLQGIALKHGVSMEHLRRVNKLWASDSIHLRKLLLIPIAVPLDSSTSRSSSRSDNGSPATGSPEPVFRDSNFPAGSRENPLNKVEAMQLLKSYDNTDRPGTPDSTSTSSSDATLPSEPVLQTPMDFFARMDQSIASCRKNTEETASNWSSRSYSQDQADSSSLSNSRKGSLNSNGGGRSPSWGRVVKVRKTAGGELQLEGVDNMVFEL</sequence>
<feature type="compositionally biased region" description="Polar residues" evidence="1">
    <location>
        <begin position="198"/>
        <end position="214"/>
    </location>
</feature>
<dbReference type="SUPFAM" id="SSF54106">
    <property type="entry name" value="LysM domain"/>
    <property type="match status" value="1"/>
</dbReference>
<dbReference type="CDD" id="cd00118">
    <property type="entry name" value="LysM"/>
    <property type="match status" value="1"/>
</dbReference>
<feature type="compositionally biased region" description="Low complexity" evidence="1">
    <location>
        <begin position="215"/>
        <end position="228"/>
    </location>
</feature>
<feature type="region of interest" description="Disordered" evidence="1">
    <location>
        <begin position="98"/>
        <end position="134"/>
    </location>
</feature>
<evidence type="ECO:0000313" key="4">
    <source>
        <dbReference type="Proteomes" id="UP000186922"/>
    </source>
</evidence>
<organism evidence="3 4">
    <name type="scientific">Ramazzottius varieornatus</name>
    <name type="common">Water bear</name>
    <name type="synonym">Tardigrade</name>
    <dbReference type="NCBI Taxonomy" id="947166"/>
    <lineage>
        <taxon>Eukaryota</taxon>
        <taxon>Metazoa</taxon>
        <taxon>Ecdysozoa</taxon>
        <taxon>Tardigrada</taxon>
        <taxon>Eutardigrada</taxon>
        <taxon>Parachela</taxon>
        <taxon>Hypsibioidea</taxon>
        <taxon>Ramazzottiidae</taxon>
        <taxon>Ramazzottius</taxon>
    </lineage>
</organism>
<dbReference type="Proteomes" id="UP000186922">
    <property type="component" value="Unassembled WGS sequence"/>
</dbReference>
<dbReference type="OrthoDB" id="2107166at2759"/>
<feature type="domain" description="LysM" evidence="2">
    <location>
        <begin position="47"/>
        <end position="91"/>
    </location>
</feature>
<accession>A0A1D1W2S4</accession>
<dbReference type="Pfam" id="PF01476">
    <property type="entry name" value="LysM"/>
    <property type="match status" value="1"/>
</dbReference>
<dbReference type="PROSITE" id="PS51782">
    <property type="entry name" value="LYSM"/>
    <property type="match status" value="1"/>
</dbReference>
<dbReference type="AlphaFoldDB" id="A0A1D1W2S4"/>
<dbReference type="InterPro" id="IPR018392">
    <property type="entry name" value="LysM"/>
</dbReference>
<name>A0A1D1W2S4_RAMVA</name>
<evidence type="ECO:0000259" key="2">
    <source>
        <dbReference type="PROSITE" id="PS51782"/>
    </source>
</evidence>
<feature type="compositionally biased region" description="Low complexity" evidence="1">
    <location>
        <begin position="99"/>
        <end position="108"/>
    </location>
</feature>
<evidence type="ECO:0000256" key="1">
    <source>
        <dbReference type="SAM" id="MobiDB-lite"/>
    </source>
</evidence>